<accession>A0ABR2T7D6</accession>
<keyword evidence="2" id="KW-1185">Reference proteome</keyword>
<name>A0ABR2T7D6_9ROSI</name>
<reference evidence="1 2" key="1">
    <citation type="journal article" date="2024" name="G3 (Bethesda)">
        <title>Genome assembly of Hibiscus sabdariffa L. provides insights into metabolisms of medicinal natural products.</title>
        <authorList>
            <person name="Kim T."/>
        </authorList>
    </citation>
    <scope>NUCLEOTIDE SEQUENCE [LARGE SCALE GENOMIC DNA]</scope>
    <source>
        <strain evidence="1">TK-2024</strain>
        <tissue evidence="1">Old leaves</tissue>
    </source>
</reference>
<evidence type="ECO:0000313" key="2">
    <source>
        <dbReference type="Proteomes" id="UP001396334"/>
    </source>
</evidence>
<organism evidence="1 2">
    <name type="scientific">Hibiscus sabdariffa</name>
    <name type="common">roselle</name>
    <dbReference type="NCBI Taxonomy" id="183260"/>
    <lineage>
        <taxon>Eukaryota</taxon>
        <taxon>Viridiplantae</taxon>
        <taxon>Streptophyta</taxon>
        <taxon>Embryophyta</taxon>
        <taxon>Tracheophyta</taxon>
        <taxon>Spermatophyta</taxon>
        <taxon>Magnoliopsida</taxon>
        <taxon>eudicotyledons</taxon>
        <taxon>Gunneridae</taxon>
        <taxon>Pentapetalae</taxon>
        <taxon>rosids</taxon>
        <taxon>malvids</taxon>
        <taxon>Malvales</taxon>
        <taxon>Malvaceae</taxon>
        <taxon>Malvoideae</taxon>
        <taxon>Hibiscus</taxon>
    </lineage>
</organism>
<dbReference type="EMBL" id="JBBPBN010000008">
    <property type="protein sequence ID" value="KAK9033230.1"/>
    <property type="molecule type" value="Genomic_DNA"/>
</dbReference>
<sequence length="76" mass="8261">MPDDLGLSPAVSVVQLRTCTRASAQLGNLQPEANLQSHEECRCCPSRYSHLYSVQAKSSQTSEVKAINCERAEPGI</sequence>
<evidence type="ECO:0000313" key="1">
    <source>
        <dbReference type="EMBL" id="KAK9033230.1"/>
    </source>
</evidence>
<comment type="caution">
    <text evidence="1">The sequence shown here is derived from an EMBL/GenBank/DDBJ whole genome shotgun (WGS) entry which is preliminary data.</text>
</comment>
<proteinExistence type="predicted"/>
<protein>
    <submittedName>
        <fullName evidence="1">Uncharacterized protein</fullName>
    </submittedName>
</protein>
<gene>
    <name evidence="1" type="ORF">V6N11_018265</name>
</gene>
<dbReference type="Proteomes" id="UP001396334">
    <property type="component" value="Unassembled WGS sequence"/>
</dbReference>